<accession>A0A0P1LFN7</accession>
<keyword evidence="6" id="KW-1185">Reference proteome</keyword>
<dbReference type="Proteomes" id="UP000182200">
    <property type="component" value="Unassembled WGS sequence"/>
</dbReference>
<sequence>MSQQAKELRNQHKISLFSKLIATGFFFGYSPIAPGTAGSVVAVLIYWFFLSSNLQLLIISILFFILGVFTSTKFEQRDGHDPSIVVVDEIVGMWVSLLFIEKKIGTILTAFLIFRLMDIIKPPPARKFDRSEGGFGIMMDDVIAGIYANVLTQIIWRIFLK</sequence>
<feature type="transmembrane region" description="Helical" evidence="1">
    <location>
        <begin position="20"/>
        <end position="48"/>
    </location>
</feature>
<dbReference type="InterPro" id="IPR007686">
    <property type="entry name" value="YutG/PgpA"/>
</dbReference>
<accession>A0A0P1LEJ4</accession>
<dbReference type="AlphaFoldDB" id="A0A0P1L824"/>
<gene>
    <name evidence="4" type="ORF">JGI4_00900</name>
    <name evidence="3" type="ORF">JGI8_00335</name>
</gene>
<feature type="domain" description="YutG/PgpA" evidence="2">
    <location>
        <begin position="20"/>
        <end position="155"/>
    </location>
</feature>
<organism evidence="4 5">
    <name type="scientific">Candidatus Kryptonium thompsonii</name>
    <dbReference type="NCBI Taxonomy" id="1633631"/>
    <lineage>
        <taxon>Bacteria</taxon>
        <taxon>Pseudomonadati</taxon>
        <taxon>Candidatus Kryptoniota</taxon>
        <taxon>Candidatus Kryptonium</taxon>
    </lineage>
</organism>
<evidence type="ECO:0000256" key="1">
    <source>
        <dbReference type="SAM" id="Phobius"/>
    </source>
</evidence>
<evidence type="ECO:0000313" key="6">
    <source>
        <dbReference type="Proteomes" id="UP000182200"/>
    </source>
</evidence>
<proteinExistence type="predicted"/>
<name>A0A0P1L824_9BACT</name>
<protein>
    <submittedName>
        <fullName evidence="4">Phosphatidylglycerophosphatase A</fullName>
    </submittedName>
</protein>
<reference evidence="4 5" key="2">
    <citation type="submission" date="2015-11" db="EMBL/GenBank/DDBJ databases">
        <authorList>
            <person name="Zhang Y."/>
            <person name="Guo Z."/>
        </authorList>
    </citation>
    <scope>NUCLEOTIDE SEQUENCE [LARGE SCALE GENOMIC DNA]</scope>
    <source>
        <strain evidence="4">JGI-4</strain>
    </source>
</reference>
<dbReference type="Pfam" id="PF04608">
    <property type="entry name" value="PgpA"/>
    <property type="match status" value="1"/>
</dbReference>
<accession>A0A0P1P2G8</accession>
<keyword evidence="1" id="KW-1133">Transmembrane helix</keyword>
<dbReference type="PIRSF" id="PIRSF006162">
    <property type="entry name" value="PgpA"/>
    <property type="match status" value="1"/>
</dbReference>
<accession>A0A0P1L824</accession>
<feature type="transmembrane region" description="Helical" evidence="1">
    <location>
        <begin position="91"/>
        <end position="114"/>
    </location>
</feature>
<dbReference type="Proteomes" id="UP000182011">
    <property type="component" value="Unassembled WGS sequence"/>
</dbReference>
<dbReference type="InterPro" id="IPR036681">
    <property type="entry name" value="PgpA-like_sf"/>
</dbReference>
<dbReference type="InterPro" id="IPR026037">
    <property type="entry name" value="PgpA"/>
</dbReference>
<accession>A0A0P1M4P2</accession>
<dbReference type="GO" id="GO:0006629">
    <property type="term" value="P:lipid metabolic process"/>
    <property type="evidence" value="ECO:0007669"/>
    <property type="project" value="InterPro"/>
</dbReference>
<accession>A0A0S4MYW7</accession>
<dbReference type="EMBL" id="FAOP01000004">
    <property type="protein sequence ID" value="CUU03977.1"/>
    <property type="molecule type" value="Genomic_DNA"/>
</dbReference>
<evidence type="ECO:0000313" key="5">
    <source>
        <dbReference type="Proteomes" id="UP000182011"/>
    </source>
</evidence>
<dbReference type="CDD" id="cd06971">
    <property type="entry name" value="PgpA"/>
    <property type="match status" value="1"/>
</dbReference>
<feature type="transmembrane region" description="Helical" evidence="1">
    <location>
        <begin position="134"/>
        <end position="156"/>
    </location>
</feature>
<dbReference type="STRING" id="1633631.GCA_001442925_00899"/>
<evidence type="ECO:0000313" key="4">
    <source>
        <dbReference type="EMBL" id="CUU03977.1"/>
    </source>
</evidence>
<reference evidence="3 6" key="1">
    <citation type="submission" date="2015-11" db="EMBL/GenBank/DDBJ databases">
        <authorList>
            <person name="Varghese N."/>
        </authorList>
    </citation>
    <scope>NUCLEOTIDE SEQUENCE [LARGE SCALE GENOMIC DNA]</scope>
    <source>
        <strain evidence="3 6">JGI-8</strain>
    </source>
</reference>
<keyword evidence="1" id="KW-0812">Transmembrane</keyword>
<evidence type="ECO:0000259" key="2">
    <source>
        <dbReference type="Pfam" id="PF04608"/>
    </source>
</evidence>
<keyword evidence="1" id="KW-0472">Membrane</keyword>
<accession>A0A0P1P6R5</accession>
<accession>A0A0P1M5I0</accession>
<dbReference type="RefSeq" id="WP_075426708.1">
    <property type="nucleotide sequence ID" value="NZ_CZVI01000002.1"/>
</dbReference>
<dbReference type="PANTHER" id="PTHR36305:SF1">
    <property type="entry name" value="PHOSPHATIDYLGLYCEROPHOSPHATASE A"/>
    <property type="match status" value="1"/>
</dbReference>
<dbReference type="GO" id="GO:0008962">
    <property type="term" value="F:phosphatidylglycerophosphatase activity"/>
    <property type="evidence" value="ECO:0007669"/>
    <property type="project" value="InterPro"/>
</dbReference>
<dbReference type="Gene3D" id="1.10.3760.10">
    <property type="entry name" value="PgpA-like"/>
    <property type="match status" value="1"/>
</dbReference>
<accession>A0A0P1MDS4</accession>
<dbReference type="OrthoDB" id="9804091at2"/>
<evidence type="ECO:0000313" key="3">
    <source>
        <dbReference type="EMBL" id="CUS79582.1"/>
    </source>
</evidence>
<dbReference type="EMBL" id="CZVI01000002">
    <property type="protein sequence ID" value="CUS79582.1"/>
    <property type="molecule type" value="Genomic_DNA"/>
</dbReference>
<dbReference type="PANTHER" id="PTHR36305">
    <property type="entry name" value="PHOSPHATIDYLGLYCEROPHOSPHATASE A"/>
    <property type="match status" value="1"/>
</dbReference>
<dbReference type="SUPFAM" id="SSF101307">
    <property type="entry name" value="YutG-like"/>
    <property type="match status" value="1"/>
</dbReference>
<feature type="transmembrane region" description="Helical" evidence="1">
    <location>
        <begin position="54"/>
        <end position="70"/>
    </location>
</feature>